<evidence type="ECO:0000256" key="2">
    <source>
        <dbReference type="ARBA" id="ARBA00022618"/>
    </source>
</evidence>
<sequence length="497" mass="55061">MQRLIQYFGLSTCLPQLQQIKLAQMRLDSRTVKEGDLFIGLRGHQQDGRKFIPQAIKAGAKAILTESETENDDLQLDWQQAVPILSVYQLGKKLSAIAGYFYAQPSSQLCLVGVTGTNGKSTIVNLLAQWVTLLGKQAAVMGTIGNGLYGQVEAAENTTGSAVEIQANLAQFMKQQAEFVAMEVSSHGLVQGRVEALSFDLAIFTNLSRDHLDYHQDMTSYALAKKRFFSELNTKAQVINIDDPIGKQWLSDFPSAVAVSQFPFDPDIMTKDRLWVVADKIVYTDQGAIISLQSSWGKAELTSHLIGEFNVQNLLLAFAALLKLGLPFEQLVATVAQLQGVCGRMEKFSFSKRPLVLVDYAHTPDALEKALLASRLHCQGKLWCVFGCGGDRDRGKRPLMAQIAEKYADWVVLTDDNPRTEDPRQIMQDLQQGISQMEKVVVEHQRQQALAYAINHADSNDVILVAGKGHEDYQIIGTVKHRFSDRETVMALLSSQA</sequence>
<dbReference type="GO" id="GO:0005737">
    <property type="term" value="C:cytoplasm"/>
    <property type="evidence" value="ECO:0007669"/>
    <property type="project" value="UniProtKB-SubCell"/>
</dbReference>
<name>A0A8E3MFE1_9PAST</name>
<dbReference type="Gene3D" id="3.90.190.20">
    <property type="entry name" value="Mur ligase, C-terminal domain"/>
    <property type="match status" value="1"/>
</dbReference>
<dbReference type="PANTHER" id="PTHR23135:SF4">
    <property type="entry name" value="UDP-N-ACETYLMURAMOYL-L-ALANYL-D-GLUTAMATE--2,6-DIAMINOPIMELATE LIGASE MURE HOMOLOG, CHLOROPLASTIC"/>
    <property type="match status" value="1"/>
</dbReference>
<keyword evidence="13" id="KW-0547">Nucleotide-binding</keyword>
<dbReference type="Pfam" id="PF01225">
    <property type="entry name" value="Mur_ligase"/>
    <property type="match status" value="1"/>
</dbReference>
<dbReference type="InterPro" id="IPR035911">
    <property type="entry name" value="MurE/MurF_N"/>
</dbReference>
<evidence type="ECO:0000256" key="4">
    <source>
        <dbReference type="ARBA" id="ARBA00022984"/>
    </source>
</evidence>
<dbReference type="GO" id="GO:0009252">
    <property type="term" value="P:peptidoglycan biosynthetic process"/>
    <property type="evidence" value="ECO:0007669"/>
    <property type="project" value="UniProtKB-UniRule"/>
</dbReference>
<evidence type="ECO:0000256" key="14">
    <source>
        <dbReference type="RuleBase" id="RU004135"/>
    </source>
</evidence>
<reference evidence="18" key="1">
    <citation type="submission" date="2017-06" db="EMBL/GenBank/DDBJ databases">
        <title>Genome sequencing of pathogenic and non-pathogenic strains within Bisgaard taxon 40.</title>
        <authorList>
            <person name="Ladner J.T."/>
            <person name="Lovett S.P."/>
            <person name="Koroleva G."/>
            <person name="Lorch J.M."/>
        </authorList>
    </citation>
    <scope>NUCLEOTIDE SEQUENCE</scope>
    <source>
        <strain evidence="18">27576-1-I1</strain>
    </source>
</reference>
<dbReference type="GO" id="GO:0051301">
    <property type="term" value="P:cell division"/>
    <property type="evidence" value="ECO:0007669"/>
    <property type="project" value="UniProtKB-KW"/>
</dbReference>
<comment type="caution">
    <text evidence="13">Lacks conserved residue(s) required for the propagation of feature annotation.</text>
</comment>
<dbReference type="RefSeq" id="WP_261919675.1">
    <property type="nucleotide sequence ID" value="NZ_CP022011.1"/>
</dbReference>
<evidence type="ECO:0000313" key="19">
    <source>
        <dbReference type="Proteomes" id="UP000955338"/>
    </source>
</evidence>
<comment type="PTM">
    <text evidence="13">Carboxylation is probably crucial for Mg(2+) binding and, consequently, for the gamma-phosphate positioning of ATP.</text>
</comment>
<comment type="catalytic activity">
    <reaction evidence="7 13">
        <text>UDP-N-acetyl-alpha-D-muramoyl-L-alanyl-D-glutamate + meso-2,6-diaminopimelate + ATP = UDP-N-acetyl-alpha-D-muramoyl-L-alanyl-gamma-D-glutamyl-meso-2,6-diaminopimelate + ADP + phosphate + H(+)</text>
        <dbReference type="Rhea" id="RHEA:23676"/>
        <dbReference type="ChEBI" id="CHEBI:15378"/>
        <dbReference type="ChEBI" id="CHEBI:30616"/>
        <dbReference type="ChEBI" id="CHEBI:43474"/>
        <dbReference type="ChEBI" id="CHEBI:57791"/>
        <dbReference type="ChEBI" id="CHEBI:83900"/>
        <dbReference type="ChEBI" id="CHEBI:83905"/>
        <dbReference type="ChEBI" id="CHEBI:456216"/>
        <dbReference type="EC" id="6.3.2.13"/>
    </reaction>
</comment>
<feature type="binding site" evidence="13">
    <location>
        <begin position="158"/>
        <end position="159"/>
    </location>
    <ligand>
        <name>UDP-N-acetyl-alpha-D-muramoyl-L-alanyl-D-glutamate</name>
        <dbReference type="ChEBI" id="CHEBI:83900"/>
    </ligand>
</feature>
<dbReference type="InterPro" id="IPR036615">
    <property type="entry name" value="Mur_ligase_C_dom_sf"/>
</dbReference>
<evidence type="ECO:0000256" key="13">
    <source>
        <dbReference type="HAMAP-Rule" id="MF_00208"/>
    </source>
</evidence>
<dbReference type="GO" id="GO:0005524">
    <property type="term" value="F:ATP binding"/>
    <property type="evidence" value="ECO:0007669"/>
    <property type="project" value="UniProtKB-UniRule"/>
</dbReference>
<dbReference type="Gene3D" id="3.40.1390.10">
    <property type="entry name" value="MurE/MurF, N-terminal domain"/>
    <property type="match status" value="1"/>
</dbReference>
<keyword evidence="3 13" id="KW-0133">Cell shape</keyword>
<dbReference type="Pfam" id="PF08245">
    <property type="entry name" value="Mur_ligase_M"/>
    <property type="match status" value="1"/>
</dbReference>
<feature type="binding site" evidence="13">
    <location>
        <position position="191"/>
    </location>
    <ligand>
        <name>UDP-N-acetyl-alpha-D-muramoyl-L-alanyl-D-glutamate</name>
        <dbReference type="ChEBI" id="CHEBI:83900"/>
    </ligand>
</feature>
<dbReference type="Pfam" id="PF02875">
    <property type="entry name" value="Mur_ligase_C"/>
    <property type="match status" value="1"/>
</dbReference>
<dbReference type="PANTHER" id="PTHR23135">
    <property type="entry name" value="MUR LIGASE FAMILY MEMBER"/>
    <property type="match status" value="1"/>
</dbReference>
<comment type="cofactor">
    <cofactor evidence="13">
        <name>Mg(2+)</name>
        <dbReference type="ChEBI" id="CHEBI:18420"/>
    </cofactor>
</comment>
<dbReference type="NCBIfam" id="NF001124">
    <property type="entry name" value="PRK00139.1-2"/>
    <property type="match status" value="1"/>
</dbReference>
<evidence type="ECO:0000256" key="11">
    <source>
        <dbReference type="ARBA" id="ARBA00076158"/>
    </source>
</evidence>
<dbReference type="NCBIfam" id="NF001126">
    <property type="entry name" value="PRK00139.1-4"/>
    <property type="match status" value="1"/>
</dbReference>
<dbReference type="InterPro" id="IPR000713">
    <property type="entry name" value="Mur_ligase_N"/>
</dbReference>
<dbReference type="FunFam" id="3.90.190.20:FF:000006">
    <property type="entry name" value="UDP-N-acetylmuramoyl-L-alanyl-D-glutamate--2,6-diaminopimelate ligase"/>
    <property type="match status" value="1"/>
</dbReference>
<feature type="domain" description="Mur ligase C-terminal" evidence="16">
    <location>
        <begin position="343"/>
        <end position="469"/>
    </location>
</feature>
<evidence type="ECO:0000256" key="9">
    <source>
        <dbReference type="ARBA" id="ARBA00072883"/>
    </source>
</evidence>
<organism evidence="18 19">
    <name type="scientific">Mergibacter septicus</name>
    <dbReference type="NCBI Taxonomy" id="221402"/>
    <lineage>
        <taxon>Bacteria</taxon>
        <taxon>Pseudomonadati</taxon>
        <taxon>Pseudomonadota</taxon>
        <taxon>Gammaproteobacteria</taxon>
        <taxon>Pasteurellales</taxon>
        <taxon>Pasteurellaceae</taxon>
        <taxon>Mergibacter</taxon>
    </lineage>
</organism>
<evidence type="ECO:0000256" key="7">
    <source>
        <dbReference type="ARBA" id="ARBA00050251"/>
    </source>
</evidence>
<evidence type="ECO:0000313" key="18">
    <source>
        <dbReference type="EMBL" id="QDJ14242.1"/>
    </source>
</evidence>
<dbReference type="SUPFAM" id="SSF53244">
    <property type="entry name" value="MurD-like peptide ligases, peptide-binding domain"/>
    <property type="match status" value="1"/>
</dbReference>
<accession>A0A8E3MFE1</accession>
<dbReference type="NCBIfam" id="NF001123">
    <property type="entry name" value="PRK00139.1-1"/>
    <property type="match status" value="1"/>
</dbReference>
<feature type="binding site" evidence="13">
    <location>
        <position position="27"/>
    </location>
    <ligand>
        <name>UDP-N-acetyl-alpha-D-muramoyl-L-alanyl-D-glutamate</name>
        <dbReference type="ChEBI" id="CHEBI:83900"/>
    </ligand>
</feature>
<keyword evidence="2 13" id="KW-0132">Cell division</keyword>
<dbReference type="NCBIfam" id="TIGR01085">
    <property type="entry name" value="murE"/>
    <property type="match status" value="1"/>
</dbReference>
<dbReference type="UniPathway" id="UPA00219"/>
<feature type="binding site" evidence="13">
    <location>
        <begin position="416"/>
        <end position="419"/>
    </location>
    <ligand>
        <name>meso-2,6-diaminopimelate</name>
        <dbReference type="ChEBI" id="CHEBI:57791"/>
    </ligand>
</feature>
<comment type="subcellular location">
    <subcellularLocation>
        <location evidence="13 14">Cytoplasm</location>
    </subcellularLocation>
</comment>
<dbReference type="GO" id="GO:0008765">
    <property type="term" value="F:UDP-N-acetylmuramoylalanyl-D-glutamate-2,6-diaminopimelate ligase activity"/>
    <property type="evidence" value="ECO:0007669"/>
    <property type="project" value="UniProtKB-UniRule"/>
</dbReference>
<dbReference type="HAMAP" id="MF_00208">
    <property type="entry name" value="MurE"/>
    <property type="match status" value="1"/>
</dbReference>
<dbReference type="GO" id="GO:0008360">
    <property type="term" value="P:regulation of cell shape"/>
    <property type="evidence" value="ECO:0007669"/>
    <property type="project" value="UniProtKB-KW"/>
</dbReference>
<comment type="pathway">
    <text evidence="13 14">Cell wall biogenesis; peptidoglycan biosynthesis.</text>
</comment>
<feature type="binding site" evidence="13">
    <location>
        <position position="193"/>
    </location>
    <ligand>
        <name>UDP-N-acetyl-alpha-D-muramoyl-L-alanyl-D-glutamate</name>
        <dbReference type="ChEBI" id="CHEBI:83900"/>
    </ligand>
</feature>
<evidence type="ECO:0000256" key="8">
    <source>
        <dbReference type="ARBA" id="ARBA00066633"/>
    </source>
</evidence>
<evidence type="ECO:0000256" key="3">
    <source>
        <dbReference type="ARBA" id="ARBA00022960"/>
    </source>
</evidence>
<gene>
    <name evidence="13" type="primary">murE</name>
    <name evidence="18" type="ORF">CEP48_01875</name>
</gene>
<keyword evidence="5 13" id="KW-0131">Cell cycle</keyword>
<evidence type="ECO:0000259" key="17">
    <source>
        <dbReference type="Pfam" id="PF08245"/>
    </source>
</evidence>
<dbReference type="SUPFAM" id="SSF63418">
    <property type="entry name" value="MurE/MurF N-terminal domain"/>
    <property type="match status" value="1"/>
</dbReference>
<evidence type="ECO:0000256" key="12">
    <source>
        <dbReference type="ARBA" id="ARBA00081560"/>
    </source>
</evidence>
<feature type="binding site" evidence="13">
    <location>
        <position position="471"/>
    </location>
    <ligand>
        <name>meso-2,6-diaminopimelate</name>
        <dbReference type="ChEBI" id="CHEBI:57791"/>
    </ligand>
</feature>
<feature type="binding site" evidence="13">
    <location>
        <position position="157"/>
    </location>
    <ligand>
        <name>UDP-N-acetyl-alpha-D-muramoyl-L-alanyl-D-glutamate</name>
        <dbReference type="ChEBI" id="CHEBI:83900"/>
    </ligand>
</feature>
<feature type="binding site" evidence="13">
    <location>
        <begin position="116"/>
        <end position="122"/>
    </location>
    <ligand>
        <name>ATP</name>
        <dbReference type="ChEBI" id="CHEBI:30616"/>
    </ligand>
</feature>
<comment type="function">
    <text evidence="13">Catalyzes the addition of meso-diaminopimelic acid to the nucleotide precursor UDP-N-acetylmuramoyl-L-alanyl-D-glutamate (UMAG) in the biosynthesis of bacterial cell-wall peptidoglycan.</text>
</comment>
<keyword evidence="13" id="KW-0460">Magnesium</keyword>
<keyword evidence="4 13" id="KW-0573">Peptidoglycan synthesis</keyword>
<keyword evidence="13" id="KW-0067">ATP-binding</keyword>
<proteinExistence type="inferred from homology"/>
<comment type="similarity">
    <text evidence="1 13">Belongs to the MurCDEF family. MurE subfamily.</text>
</comment>
<evidence type="ECO:0000259" key="15">
    <source>
        <dbReference type="Pfam" id="PF01225"/>
    </source>
</evidence>
<dbReference type="GO" id="GO:0000287">
    <property type="term" value="F:magnesium ion binding"/>
    <property type="evidence" value="ECO:0007669"/>
    <property type="project" value="UniProtKB-UniRule"/>
</dbReference>
<evidence type="ECO:0000256" key="10">
    <source>
        <dbReference type="ARBA" id="ARBA00075482"/>
    </source>
</evidence>
<feature type="binding site" evidence="13">
    <location>
        <position position="185"/>
    </location>
    <ligand>
        <name>UDP-N-acetyl-alpha-D-muramoyl-L-alanyl-D-glutamate</name>
        <dbReference type="ChEBI" id="CHEBI:83900"/>
    </ligand>
</feature>
<keyword evidence="19" id="KW-1185">Reference proteome</keyword>
<feature type="short sequence motif" description="Meso-diaminopimelate recognition motif" evidence="13">
    <location>
        <begin position="416"/>
        <end position="419"/>
    </location>
</feature>
<dbReference type="EC" id="6.3.2.13" evidence="8 13"/>
<dbReference type="InterPro" id="IPR036565">
    <property type="entry name" value="Mur-like_cat_sf"/>
</dbReference>
<protein>
    <recommendedName>
        <fullName evidence="9 13">UDP-N-acetylmuramoyl-L-alanyl-D-glutamate--2,6-diaminopimelate ligase</fullName>
        <ecNumber evidence="8 13">6.3.2.13</ecNumber>
    </recommendedName>
    <alternativeName>
        <fullName evidence="10 13">Meso-A2pm-adding enzyme</fullName>
    </alternativeName>
    <alternativeName>
        <fullName evidence="11 13">Meso-diaminopimelate-adding enzyme</fullName>
    </alternativeName>
    <alternativeName>
        <fullName evidence="12 13">UDP-MurNAc-L-Ala-D-Glu:meso-diaminopimelate ligase</fullName>
    </alternativeName>
    <alternativeName>
        <fullName evidence="13">UDP-MurNAc-tripeptide synthetase</fullName>
    </alternativeName>
    <alternativeName>
        <fullName evidence="13">UDP-N-acetylmuramyl-tripeptide synthetase</fullName>
    </alternativeName>
</protein>
<dbReference type="GO" id="GO:0071555">
    <property type="term" value="P:cell wall organization"/>
    <property type="evidence" value="ECO:0007669"/>
    <property type="project" value="UniProtKB-KW"/>
</dbReference>
<dbReference type="EMBL" id="CP022011">
    <property type="protein sequence ID" value="QDJ14242.1"/>
    <property type="molecule type" value="Genomic_DNA"/>
</dbReference>
<feature type="domain" description="Mur ligase central" evidence="17">
    <location>
        <begin position="114"/>
        <end position="320"/>
    </location>
</feature>
<keyword evidence="13 18" id="KW-0436">Ligase</keyword>
<evidence type="ECO:0000256" key="1">
    <source>
        <dbReference type="ARBA" id="ARBA00005898"/>
    </source>
</evidence>
<evidence type="ECO:0000256" key="5">
    <source>
        <dbReference type="ARBA" id="ARBA00023306"/>
    </source>
</evidence>
<evidence type="ECO:0000259" key="16">
    <source>
        <dbReference type="Pfam" id="PF02875"/>
    </source>
</evidence>
<dbReference type="Gene3D" id="3.40.1190.10">
    <property type="entry name" value="Mur-like, catalytic domain"/>
    <property type="match status" value="1"/>
</dbReference>
<evidence type="ECO:0000256" key="6">
    <source>
        <dbReference type="ARBA" id="ARBA00023316"/>
    </source>
</evidence>
<feature type="binding site" evidence="13">
    <location>
        <position position="467"/>
    </location>
    <ligand>
        <name>meso-2,6-diaminopimelate</name>
        <dbReference type="ChEBI" id="CHEBI:57791"/>
    </ligand>
</feature>
<dbReference type="AlphaFoldDB" id="A0A8E3MFE1"/>
<dbReference type="Proteomes" id="UP000955338">
    <property type="component" value="Chromosome"/>
</dbReference>
<keyword evidence="13" id="KW-0963">Cytoplasm</keyword>
<dbReference type="InterPro" id="IPR004101">
    <property type="entry name" value="Mur_ligase_C"/>
</dbReference>
<dbReference type="SUPFAM" id="SSF53623">
    <property type="entry name" value="MurD-like peptide ligases, catalytic domain"/>
    <property type="match status" value="1"/>
</dbReference>
<keyword evidence="6 13" id="KW-0961">Cell wall biogenesis/degradation</keyword>
<dbReference type="InterPro" id="IPR013221">
    <property type="entry name" value="Mur_ligase_cen"/>
</dbReference>
<feature type="domain" description="Mur ligase N-terminal catalytic" evidence="15">
    <location>
        <begin position="25"/>
        <end position="100"/>
    </location>
</feature>
<feature type="binding site" evidence="13">
    <location>
        <position position="392"/>
    </location>
    <ligand>
        <name>meso-2,6-diaminopimelate</name>
        <dbReference type="ChEBI" id="CHEBI:57791"/>
    </ligand>
</feature>
<dbReference type="InterPro" id="IPR005761">
    <property type="entry name" value="UDP-N-AcMur-Glu-dNH2Pim_ligase"/>
</dbReference>
<feature type="binding site" evidence="13">
    <location>
        <position position="29"/>
    </location>
    <ligand>
        <name>UDP-N-acetyl-alpha-D-muramoyl-L-alanyl-D-glutamate</name>
        <dbReference type="ChEBI" id="CHEBI:83900"/>
    </ligand>
</feature>
<feature type="modified residue" description="N6-carboxylysine" evidence="13">
    <location>
        <position position="225"/>
    </location>
</feature>